<keyword evidence="1" id="KW-1133">Transmembrane helix</keyword>
<dbReference type="STRING" id="999810.G2XPR2"/>
<gene>
    <name evidence="2" type="ORF">BofuT4_P072850.1</name>
</gene>
<name>G2XPR2_BOTF4</name>
<accession>G2XPR2</accession>
<evidence type="ECO:0008006" key="4">
    <source>
        <dbReference type="Google" id="ProtNLM"/>
    </source>
</evidence>
<dbReference type="InParanoid" id="G2XPR2"/>
<proteinExistence type="predicted"/>
<keyword evidence="1" id="KW-0472">Membrane</keyword>
<evidence type="ECO:0000313" key="2">
    <source>
        <dbReference type="EMBL" id="CCD33606.1"/>
    </source>
</evidence>
<organism evidence="2 3">
    <name type="scientific">Botryotinia fuckeliana (strain T4)</name>
    <name type="common">Noble rot fungus</name>
    <name type="synonym">Botrytis cinerea</name>
    <dbReference type="NCBI Taxonomy" id="999810"/>
    <lineage>
        <taxon>Eukaryota</taxon>
        <taxon>Fungi</taxon>
        <taxon>Dikarya</taxon>
        <taxon>Ascomycota</taxon>
        <taxon>Pezizomycotina</taxon>
        <taxon>Leotiomycetes</taxon>
        <taxon>Helotiales</taxon>
        <taxon>Sclerotiniaceae</taxon>
        <taxon>Botrytis</taxon>
    </lineage>
</organism>
<keyword evidence="1" id="KW-0812">Transmembrane</keyword>
<dbReference type="HOGENOM" id="CLU_009106_2_1_1"/>
<dbReference type="Proteomes" id="UP000008177">
    <property type="component" value="Unplaced contigs"/>
</dbReference>
<reference evidence="3" key="1">
    <citation type="journal article" date="2011" name="PLoS Genet.">
        <title>Genomic analysis of the necrotrophic fungal pathogens Sclerotinia sclerotiorum and Botrytis cinerea.</title>
        <authorList>
            <person name="Amselem J."/>
            <person name="Cuomo C.A."/>
            <person name="van Kan J.A."/>
            <person name="Viaud M."/>
            <person name="Benito E.P."/>
            <person name="Couloux A."/>
            <person name="Coutinho P.M."/>
            <person name="de Vries R.P."/>
            <person name="Dyer P.S."/>
            <person name="Fillinger S."/>
            <person name="Fournier E."/>
            <person name="Gout L."/>
            <person name="Hahn M."/>
            <person name="Kohn L."/>
            <person name="Lapalu N."/>
            <person name="Plummer K.M."/>
            <person name="Pradier J.M."/>
            <person name="Quevillon E."/>
            <person name="Sharon A."/>
            <person name="Simon A."/>
            <person name="ten Have A."/>
            <person name="Tudzynski B."/>
            <person name="Tudzynski P."/>
            <person name="Wincker P."/>
            <person name="Andrew M."/>
            <person name="Anthouard V."/>
            <person name="Beever R.E."/>
            <person name="Beffa R."/>
            <person name="Benoit I."/>
            <person name="Bouzid O."/>
            <person name="Brault B."/>
            <person name="Chen Z."/>
            <person name="Choquer M."/>
            <person name="Collemare J."/>
            <person name="Cotton P."/>
            <person name="Danchin E.G."/>
            <person name="Da Silva C."/>
            <person name="Gautier A."/>
            <person name="Giraud C."/>
            <person name="Giraud T."/>
            <person name="Gonzalez C."/>
            <person name="Grossetete S."/>
            <person name="Guldener U."/>
            <person name="Henrissat B."/>
            <person name="Howlett B.J."/>
            <person name="Kodira C."/>
            <person name="Kretschmer M."/>
            <person name="Lappartient A."/>
            <person name="Leroch M."/>
            <person name="Levis C."/>
            <person name="Mauceli E."/>
            <person name="Neuveglise C."/>
            <person name="Oeser B."/>
            <person name="Pearson M."/>
            <person name="Poulain J."/>
            <person name="Poussereau N."/>
            <person name="Quesneville H."/>
            <person name="Rascle C."/>
            <person name="Schumacher J."/>
            <person name="Segurens B."/>
            <person name="Sexton A."/>
            <person name="Silva E."/>
            <person name="Sirven C."/>
            <person name="Soanes D.M."/>
            <person name="Talbot N.J."/>
            <person name="Templeton M."/>
            <person name="Yandava C."/>
            <person name="Yarden O."/>
            <person name="Zeng Q."/>
            <person name="Rollins J.A."/>
            <person name="Lebrun M.H."/>
            <person name="Dickman M."/>
        </authorList>
    </citation>
    <scope>NUCLEOTIDE SEQUENCE [LARGE SCALE GENOMIC DNA]</scope>
    <source>
        <strain evidence="3">T4</strain>
    </source>
</reference>
<sequence>MTGLDQLDQNALGIAALIFSVVALLQMCLLVFRRLLLSAEGYHRCTESVIGLWSKGTYRRFNMKEFQFEVIFESPIISIASLINKSHPIRKEEIFYVDGTPTSYRDTKLFEPDQEQIKERKRIQKVHMADDEQSTWITLLSSLQRKELRSRAWDKQVRSRNRHINGVIKGPEYEVAVGIQVKIRSWNCVPARVTRPYATTTIAHVVEMLASIGMYWRVFDQIQWKLRAEGNGFIVTSDIDQSLGVIIRFTVTGASSFEKNSVIPSNHIKELCFGSVPNIFEDGKHLGENSESQGLFLNFGSQNDVELTLESIGCMSEITKRYKKNHKHLFPVSFEIIGMLGKVVRLRGSAFKMIPNPTQDYWLKKVGTKPSWSIIRLMNAFQKKLTELAELEDYSSIHPEKHVISAIIEQWQETESLGYTNEYDLDIEVQEKIHDILDQRTEFLLDGTKQTDVLRVIVAHLDKVTKALNDDTSPLSFINSVNKEEALIDFYFDTILFSITDGADTDEKEQKHIIWVSLLFRMLCWLLLHDWDKHDKCRVPPGLKGSGMPIYIE</sequence>
<dbReference type="EMBL" id="FQ790249">
    <property type="protein sequence ID" value="CCD33606.1"/>
    <property type="molecule type" value="Genomic_DNA"/>
</dbReference>
<feature type="transmembrane region" description="Helical" evidence="1">
    <location>
        <begin position="12"/>
        <end position="32"/>
    </location>
</feature>
<dbReference type="AlphaFoldDB" id="G2XPR2"/>
<dbReference type="OrthoDB" id="5227693at2759"/>
<evidence type="ECO:0000256" key="1">
    <source>
        <dbReference type="SAM" id="Phobius"/>
    </source>
</evidence>
<evidence type="ECO:0000313" key="3">
    <source>
        <dbReference type="Proteomes" id="UP000008177"/>
    </source>
</evidence>
<dbReference type="eggNOG" id="ENOG502SXX6">
    <property type="taxonomic scope" value="Eukaryota"/>
</dbReference>
<protein>
    <recommendedName>
        <fullName evidence="4">Modin protein</fullName>
    </recommendedName>
</protein>